<dbReference type="SUPFAM" id="SSF53335">
    <property type="entry name" value="S-adenosyl-L-methionine-dependent methyltransferases"/>
    <property type="match status" value="1"/>
</dbReference>
<dbReference type="PANTHER" id="PTHR10920">
    <property type="entry name" value="RIBOSOMAL RNA METHYLTRANSFERASE"/>
    <property type="match status" value="1"/>
</dbReference>
<evidence type="ECO:0000313" key="10">
    <source>
        <dbReference type="EMBL" id="KAL2841183.1"/>
    </source>
</evidence>
<keyword evidence="7" id="KW-0175">Coiled coil</keyword>
<evidence type="ECO:0000256" key="6">
    <source>
        <dbReference type="ARBA" id="ARBA00041184"/>
    </source>
</evidence>
<gene>
    <name evidence="10" type="ORF">BJX68DRAFT_258180</name>
</gene>
<dbReference type="Proteomes" id="UP001610444">
    <property type="component" value="Unassembled WGS sequence"/>
</dbReference>
<dbReference type="Pfam" id="PF01728">
    <property type="entry name" value="FtsJ"/>
    <property type="match status" value="1"/>
</dbReference>
<comment type="caution">
    <text evidence="10">The sequence shown here is derived from an EMBL/GenBank/DDBJ whole genome shotgun (WGS) entry which is preliminary data.</text>
</comment>
<keyword evidence="2" id="KW-0698">rRNA processing</keyword>
<evidence type="ECO:0000259" key="9">
    <source>
        <dbReference type="Pfam" id="PF01728"/>
    </source>
</evidence>
<dbReference type="PANTHER" id="PTHR10920:SF18">
    <property type="entry name" value="RRNA METHYLTRANSFERASE 2, MITOCHONDRIAL"/>
    <property type="match status" value="1"/>
</dbReference>
<evidence type="ECO:0000256" key="4">
    <source>
        <dbReference type="ARBA" id="ARBA00022679"/>
    </source>
</evidence>
<evidence type="ECO:0000256" key="3">
    <source>
        <dbReference type="ARBA" id="ARBA00022603"/>
    </source>
</evidence>
<dbReference type="InterPro" id="IPR050082">
    <property type="entry name" value="RNA_methyltr_RlmE"/>
</dbReference>
<reference evidence="10 11" key="1">
    <citation type="submission" date="2024-07" db="EMBL/GenBank/DDBJ databases">
        <title>Section-level genome sequencing and comparative genomics of Aspergillus sections Usti and Cavernicolus.</title>
        <authorList>
            <consortium name="Lawrence Berkeley National Laboratory"/>
            <person name="Nybo J.L."/>
            <person name="Vesth T.C."/>
            <person name="Theobald S."/>
            <person name="Frisvad J.C."/>
            <person name="Larsen T.O."/>
            <person name="Kjaerboelling I."/>
            <person name="Rothschild-Mancinelli K."/>
            <person name="Lyhne E.K."/>
            <person name="Kogle M.E."/>
            <person name="Barry K."/>
            <person name="Clum A."/>
            <person name="Na H."/>
            <person name="Ledsgaard L."/>
            <person name="Lin J."/>
            <person name="Lipzen A."/>
            <person name="Kuo A."/>
            <person name="Riley R."/>
            <person name="Mondo S."/>
            <person name="LaButti K."/>
            <person name="Haridas S."/>
            <person name="Pangalinan J."/>
            <person name="Salamov A.A."/>
            <person name="Simmons B.A."/>
            <person name="Magnuson J.K."/>
            <person name="Chen J."/>
            <person name="Drula E."/>
            <person name="Henrissat B."/>
            <person name="Wiebenga A."/>
            <person name="Lubbers R.J."/>
            <person name="Gomes A.C."/>
            <person name="Macurrencykelacurrency M.R."/>
            <person name="Stajich J."/>
            <person name="Grigoriev I.V."/>
            <person name="Mortensen U.H."/>
            <person name="De vries R.P."/>
            <person name="Baker S.E."/>
            <person name="Andersen M.R."/>
        </authorList>
    </citation>
    <scope>NUCLEOTIDE SEQUENCE [LARGE SCALE GENOMIC DNA]</scope>
    <source>
        <strain evidence="10 11">CBS 756.74</strain>
    </source>
</reference>
<evidence type="ECO:0000256" key="2">
    <source>
        <dbReference type="ARBA" id="ARBA00022552"/>
    </source>
</evidence>
<evidence type="ECO:0000256" key="5">
    <source>
        <dbReference type="ARBA" id="ARBA00022691"/>
    </source>
</evidence>
<organism evidence="10 11">
    <name type="scientific">Aspergillus pseudodeflectus</name>
    <dbReference type="NCBI Taxonomy" id="176178"/>
    <lineage>
        <taxon>Eukaryota</taxon>
        <taxon>Fungi</taxon>
        <taxon>Dikarya</taxon>
        <taxon>Ascomycota</taxon>
        <taxon>Pezizomycotina</taxon>
        <taxon>Eurotiomycetes</taxon>
        <taxon>Eurotiomycetidae</taxon>
        <taxon>Eurotiales</taxon>
        <taxon>Aspergillaceae</taxon>
        <taxon>Aspergillus</taxon>
        <taxon>Aspergillus subgen. Nidulantes</taxon>
    </lineage>
</organism>
<feature type="compositionally biased region" description="Polar residues" evidence="8">
    <location>
        <begin position="232"/>
        <end position="241"/>
    </location>
</feature>
<feature type="coiled-coil region" evidence="7">
    <location>
        <begin position="23"/>
        <end position="166"/>
    </location>
</feature>
<evidence type="ECO:0000313" key="11">
    <source>
        <dbReference type="Proteomes" id="UP001610444"/>
    </source>
</evidence>
<name>A0ABR4JQD5_9EURO</name>
<feature type="compositionally biased region" description="Basic and acidic residues" evidence="8">
    <location>
        <begin position="373"/>
        <end position="383"/>
    </location>
</feature>
<protein>
    <recommendedName>
        <fullName evidence="6">rRNA methyltransferase 2, mitochondrial</fullName>
    </recommendedName>
</protein>
<keyword evidence="3" id="KW-0489">Methyltransferase</keyword>
<dbReference type="InterPro" id="IPR029063">
    <property type="entry name" value="SAM-dependent_MTases_sf"/>
</dbReference>
<keyword evidence="11" id="KW-1185">Reference proteome</keyword>
<dbReference type="InterPro" id="IPR002877">
    <property type="entry name" value="RNA_MeTrfase_FtsJ_dom"/>
</dbReference>
<evidence type="ECO:0000256" key="1">
    <source>
        <dbReference type="ARBA" id="ARBA00009258"/>
    </source>
</evidence>
<sequence>MALATARFEREYDQVYMRTAQLLDAERDRVQCMEKLLLRIENESLQSQLNRTDQELARARQAEADAQLQLDTAIRELERLQDVVQTSSREAEALRRELASLNAIASDFQRTQAEKVRLSKEVSTIQLELERLRSQNTSANALLAEKQALTRQLNVLEVQLETEKRAHERTLAKGSQQTEETTSLATKLEEARRELDLARRHGQQIAHQAPAVRKPEGTSKNLEGARDDAPFSSPQPHNNRSSAKKTIFSERTTTVPLRGTASRLHSELNVATPGAVRAQKQQKHIPTMPGEKSSFSITPFLNRTTSLGDSTMSSDDELNEAQSGGSHQKLPDLSKHARRRDSSPTASKQPSKPDRESSTTAAAKKPKIAQKRSLLDGPDKARESSFSLSHPLGQKQAAQKKRKLGLQRDRSLFDDDEEHNPLQDSRKPGRKLVGAGQTNLTGARAFTGPAGIKCICQLQQILQKRLSSSKRWQARQLKDHFTREAAVQGLKSRAAFKLLQGYAPGSWSQVAMTRTQPNGRVLGVDIIPSQPPKGVSTIQGNFLDPEVQAYVRDFVRDPRRGRLRYTDNREGILESIVDANSSGDLHLTDDISNERTVDVVLSDMSAPWTQTAGFWKRSLSNPYNRMMNTSGMSFRDHAGSMDLCRAALEFSYEVLKNGGHFVCKFYQGAEDKDLEKQLKLLFHKVHRIKPESSRSV</sequence>
<dbReference type="EMBL" id="JBFXLR010000059">
    <property type="protein sequence ID" value="KAL2841183.1"/>
    <property type="molecule type" value="Genomic_DNA"/>
</dbReference>
<proteinExistence type="inferred from homology"/>
<feature type="compositionally biased region" description="Basic and acidic residues" evidence="8">
    <location>
        <begin position="213"/>
        <end position="229"/>
    </location>
</feature>
<feature type="compositionally biased region" description="Basic and acidic residues" evidence="8">
    <location>
        <begin position="406"/>
        <end position="427"/>
    </location>
</feature>
<accession>A0ABR4JQD5</accession>
<feature type="domain" description="Ribosomal RNA methyltransferase FtsJ" evidence="9">
    <location>
        <begin position="501"/>
        <end position="695"/>
    </location>
</feature>
<dbReference type="RefSeq" id="XP_070894433.1">
    <property type="nucleotide sequence ID" value="XM_071043486.1"/>
</dbReference>
<dbReference type="Gene3D" id="3.40.50.150">
    <property type="entry name" value="Vaccinia Virus protein VP39"/>
    <property type="match status" value="1"/>
</dbReference>
<comment type="similarity">
    <text evidence="1">Belongs to the class I-like SAM-binding methyltransferase superfamily. RNA methyltransferase RlmE family.</text>
</comment>
<dbReference type="GeneID" id="98158650"/>
<evidence type="ECO:0000256" key="8">
    <source>
        <dbReference type="SAM" id="MobiDB-lite"/>
    </source>
</evidence>
<keyword evidence="4" id="KW-0808">Transferase</keyword>
<keyword evidence="5" id="KW-0949">S-adenosyl-L-methionine</keyword>
<feature type="compositionally biased region" description="Polar residues" evidence="8">
    <location>
        <begin position="293"/>
        <end position="313"/>
    </location>
</feature>
<feature type="region of interest" description="Disordered" evidence="8">
    <location>
        <begin position="201"/>
        <end position="434"/>
    </location>
</feature>
<evidence type="ECO:0000256" key="7">
    <source>
        <dbReference type="SAM" id="Coils"/>
    </source>
</evidence>